<feature type="transmembrane region" description="Helical" evidence="2">
    <location>
        <begin position="89"/>
        <end position="109"/>
    </location>
</feature>
<sequence length="113" mass="12884">MSYARSYALNEDPPMSARDGRSLKEHVELLHLIILKQVESVDILGKKVKSLEEANEKEAESEKAESEKSEKDDEKNEKDEKDDEKKTRFSTLFGISTVAAFMVGLGVYFTRRN</sequence>
<organism evidence="3">
    <name type="scientific">viral metagenome</name>
    <dbReference type="NCBI Taxonomy" id="1070528"/>
    <lineage>
        <taxon>unclassified sequences</taxon>
        <taxon>metagenomes</taxon>
        <taxon>organismal metagenomes</taxon>
    </lineage>
</organism>
<reference evidence="3" key="1">
    <citation type="journal article" date="2020" name="Nature">
        <title>Giant virus diversity and host interactions through global metagenomics.</title>
        <authorList>
            <person name="Schulz F."/>
            <person name="Roux S."/>
            <person name="Paez-Espino D."/>
            <person name="Jungbluth S."/>
            <person name="Walsh D.A."/>
            <person name="Denef V.J."/>
            <person name="McMahon K.D."/>
            <person name="Konstantinidis K.T."/>
            <person name="Eloe-Fadrosh E.A."/>
            <person name="Kyrpides N.C."/>
            <person name="Woyke T."/>
        </authorList>
    </citation>
    <scope>NUCLEOTIDE SEQUENCE</scope>
    <source>
        <strain evidence="3">GVMAG-S-3300010158-109</strain>
    </source>
</reference>
<keyword evidence="2" id="KW-0472">Membrane</keyword>
<proteinExistence type="predicted"/>
<keyword evidence="2" id="KW-1133">Transmembrane helix</keyword>
<name>A0A6C0KG70_9ZZZZ</name>
<evidence type="ECO:0000256" key="1">
    <source>
        <dbReference type="SAM" id="MobiDB-lite"/>
    </source>
</evidence>
<evidence type="ECO:0000313" key="3">
    <source>
        <dbReference type="EMBL" id="QHU15777.1"/>
    </source>
</evidence>
<dbReference type="AlphaFoldDB" id="A0A6C0KG70"/>
<accession>A0A6C0KG70</accession>
<feature type="region of interest" description="Disordered" evidence="1">
    <location>
        <begin position="1"/>
        <end position="20"/>
    </location>
</feature>
<keyword evidence="2" id="KW-0812">Transmembrane</keyword>
<protein>
    <submittedName>
        <fullName evidence="3">Uncharacterized protein</fullName>
    </submittedName>
</protein>
<dbReference type="EMBL" id="MN740868">
    <property type="protein sequence ID" value="QHU15777.1"/>
    <property type="molecule type" value="Genomic_DNA"/>
</dbReference>
<feature type="region of interest" description="Disordered" evidence="1">
    <location>
        <begin position="51"/>
        <end position="86"/>
    </location>
</feature>
<evidence type="ECO:0000256" key="2">
    <source>
        <dbReference type="SAM" id="Phobius"/>
    </source>
</evidence>